<feature type="region of interest" description="Disordered" evidence="2">
    <location>
        <begin position="138"/>
        <end position="219"/>
    </location>
</feature>
<proteinExistence type="predicted"/>
<feature type="coiled-coil region" evidence="1">
    <location>
        <begin position="6"/>
        <end position="62"/>
    </location>
</feature>
<sequence>MPGFSLEDFDTHIDNLRSQLAFLNETLDATDHNAPDWLATDLIALRNKSGRLQDDMQRFRDQLEGEGLTSKKRLSLEGTKPSESTLKSTPPATQNAQTAPFVNLSPRPASIPNRARYEYPAQHIDVTEEVNRRLKESRLRRLMESPSTSQKRKYNAIDERRKDSTGDGEDGNPDMDRSPTKKLKWSGIVEPLKRKEAGLSQEAAEGRDGGGAGYKKRKM</sequence>
<evidence type="ECO:0000313" key="4">
    <source>
        <dbReference type="Proteomes" id="UP000481861"/>
    </source>
</evidence>
<dbReference type="Proteomes" id="UP000481861">
    <property type="component" value="Unassembled WGS sequence"/>
</dbReference>
<feature type="compositionally biased region" description="Basic and acidic residues" evidence="2">
    <location>
        <begin position="155"/>
        <end position="165"/>
    </location>
</feature>
<evidence type="ECO:0000256" key="1">
    <source>
        <dbReference type="SAM" id="Coils"/>
    </source>
</evidence>
<reference evidence="3 4" key="1">
    <citation type="submission" date="2020-01" db="EMBL/GenBank/DDBJ databases">
        <authorList>
            <consortium name="DOE Joint Genome Institute"/>
            <person name="Haridas S."/>
            <person name="Albert R."/>
            <person name="Binder M."/>
            <person name="Bloem J."/>
            <person name="Labutti K."/>
            <person name="Salamov A."/>
            <person name="Andreopoulos B."/>
            <person name="Baker S.E."/>
            <person name="Barry K."/>
            <person name="Bills G."/>
            <person name="Bluhm B.H."/>
            <person name="Cannon C."/>
            <person name="Castanera R."/>
            <person name="Culley D.E."/>
            <person name="Daum C."/>
            <person name="Ezra D."/>
            <person name="Gonzalez J.B."/>
            <person name="Henrissat B."/>
            <person name="Kuo A."/>
            <person name="Liang C."/>
            <person name="Lipzen A."/>
            <person name="Lutzoni F."/>
            <person name="Magnuson J."/>
            <person name="Mondo S."/>
            <person name="Nolan M."/>
            <person name="Ohm R."/>
            <person name="Pangilinan J."/>
            <person name="Park H.-J.H."/>
            <person name="Ramirez L."/>
            <person name="Alfaro M."/>
            <person name="Sun H."/>
            <person name="Tritt A."/>
            <person name="Yoshinaga Y."/>
            <person name="Zwiers L.-H.L."/>
            <person name="Turgeon B.G."/>
            <person name="Goodwin S.B."/>
            <person name="Spatafora J.W."/>
            <person name="Crous P.W."/>
            <person name="Grigoriev I.V."/>
        </authorList>
    </citation>
    <scope>NUCLEOTIDE SEQUENCE [LARGE SCALE GENOMIC DNA]</scope>
    <source>
        <strain evidence="3 4">CBS 611.86</strain>
    </source>
</reference>
<organism evidence="3 4">
    <name type="scientific">Massariosphaeria phaeospora</name>
    <dbReference type="NCBI Taxonomy" id="100035"/>
    <lineage>
        <taxon>Eukaryota</taxon>
        <taxon>Fungi</taxon>
        <taxon>Dikarya</taxon>
        <taxon>Ascomycota</taxon>
        <taxon>Pezizomycotina</taxon>
        <taxon>Dothideomycetes</taxon>
        <taxon>Pleosporomycetidae</taxon>
        <taxon>Pleosporales</taxon>
        <taxon>Pleosporales incertae sedis</taxon>
        <taxon>Massariosphaeria</taxon>
    </lineage>
</organism>
<dbReference type="AlphaFoldDB" id="A0A7C8I5A1"/>
<protein>
    <submittedName>
        <fullName evidence="3">Uncharacterized protein</fullName>
    </submittedName>
</protein>
<name>A0A7C8I5A1_9PLEO</name>
<evidence type="ECO:0000256" key="2">
    <source>
        <dbReference type="SAM" id="MobiDB-lite"/>
    </source>
</evidence>
<gene>
    <name evidence="3" type="ORF">BDV95DRAFT_586547</name>
</gene>
<dbReference type="OrthoDB" id="3796480at2759"/>
<accession>A0A7C8I5A1</accession>
<keyword evidence="1" id="KW-0175">Coiled coil</keyword>
<feature type="region of interest" description="Disordered" evidence="2">
    <location>
        <begin position="63"/>
        <end position="109"/>
    </location>
</feature>
<dbReference type="EMBL" id="JAADJZ010000033">
    <property type="protein sequence ID" value="KAF2865510.1"/>
    <property type="molecule type" value="Genomic_DNA"/>
</dbReference>
<feature type="compositionally biased region" description="Polar residues" evidence="2">
    <location>
        <begin position="81"/>
        <end position="100"/>
    </location>
</feature>
<keyword evidence="4" id="KW-1185">Reference proteome</keyword>
<evidence type="ECO:0000313" key="3">
    <source>
        <dbReference type="EMBL" id="KAF2865510.1"/>
    </source>
</evidence>
<comment type="caution">
    <text evidence="3">The sequence shown here is derived from an EMBL/GenBank/DDBJ whole genome shotgun (WGS) entry which is preliminary data.</text>
</comment>